<accession>A0AAQ3WT33</accession>
<evidence type="ECO:0000313" key="2">
    <source>
        <dbReference type="EMBL" id="WVZ72231.1"/>
    </source>
</evidence>
<protein>
    <recommendedName>
        <fullName evidence="4">M-phase phosphoprotein 6</fullName>
    </recommendedName>
</protein>
<sequence>MAAKREISSTLRNLKFMQRGAAAQKVEEKAKVEVQEEVVAAAPSGGPGSSAQIARKCIVIMEGNPHPGAVKGRMSFQNFNPSIDKLNEEARGDRQTESASPSNHHQDSANSSRGDEVPGSRFRDLDIDSSESISLNELKRKQPELEMETPLSHKPPKTNVDGGSSSQSNGRGSHKSNKREKLDFNHLRQKKQNLVACGLQLVSYLSAHLLLPQS</sequence>
<reference evidence="2 3" key="1">
    <citation type="submission" date="2024-02" db="EMBL/GenBank/DDBJ databases">
        <title>High-quality chromosome-scale genome assembly of Pensacola bahiagrass (Paspalum notatum Flugge var. saurae).</title>
        <authorList>
            <person name="Vega J.M."/>
            <person name="Podio M."/>
            <person name="Orjuela J."/>
            <person name="Siena L.A."/>
            <person name="Pessino S.C."/>
            <person name="Combes M.C."/>
            <person name="Mariac C."/>
            <person name="Albertini E."/>
            <person name="Pupilli F."/>
            <person name="Ortiz J.P.A."/>
            <person name="Leblanc O."/>
        </authorList>
    </citation>
    <scope>NUCLEOTIDE SEQUENCE [LARGE SCALE GENOMIC DNA]</scope>
    <source>
        <strain evidence="2">R1</strain>
        <tissue evidence="2">Leaf</tissue>
    </source>
</reference>
<feature type="compositionally biased region" description="Polar residues" evidence="1">
    <location>
        <begin position="97"/>
        <end position="112"/>
    </location>
</feature>
<feature type="region of interest" description="Disordered" evidence="1">
    <location>
        <begin position="65"/>
        <end position="185"/>
    </location>
</feature>
<dbReference type="PANTHER" id="PTHR13582:SF0">
    <property type="entry name" value="M-PHASE PHOSPHOPROTEIN 6"/>
    <property type="match status" value="1"/>
</dbReference>
<feature type="compositionally biased region" description="Basic and acidic residues" evidence="1">
    <location>
        <begin position="85"/>
        <end position="96"/>
    </location>
</feature>
<dbReference type="InterPro" id="IPR019324">
    <property type="entry name" value="MPP6"/>
</dbReference>
<gene>
    <name evidence="2" type="ORF">U9M48_020725</name>
</gene>
<feature type="compositionally biased region" description="Low complexity" evidence="1">
    <location>
        <begin position="162"/>
        <end position="171"/>
    </location>
</feature>
<dbReference type="EMBL" id="CP144748">
    <property type="protein sequence ID" value="WVZ72231.1"/>
    <property type="molecule type" value="Genomic_DNA"/>
</dbReference>
<proteinExistence type="predicted"/>
<keyword evidence="3" id="KW-1185">Reference proteome</keyword>
<dbReference type="Proteomes" id="UP001341281">
    <property type="component" value="Chromosome 04"/>
</dbReference>
<evidence type="ECO:0008006" key="4">
    <source>
        <dbReference type="Google" id="ProtNLM"/>
    </source>
</evidence>
<organism evidence="2 3">
    <name type="scientific">Paspalum notatum var. saurae</name>
    <dbReference type="NCBI Taxonomy" id="547442"/>
    <lineage>
        <taxon>Eukaryota</taxon>
        <taxon>Viridiplantae</taxon>
        <taxon>Streptophyta</taxon>
        <taxon>Embryophyta</taxon>
        <taxon>Tracheophyta</taxon>
        <taxon>Spermatophyta</taxon>
        <taxon>Magnoliopsida</taxon>
        <taxon>Liliopsida</taxon>
        <taxon>Poales</taxon>
        <taxon>Poaceae</taxon>
        <taxon>PACMAD clade</taxon>
        <taxon>Panicoideae</taxon>
        <taxon>Andropogonodae</taxon>
        <taxon>Paspaleae</taxon>
        <taxon>Paspalinae</taxon>
        <taxon>Paspalum</taxon>
    </lineage>
</organism>
<dbReference type="Pfam" id="PF10175">
    <property type="entry name" value="MPP6"/>
    <property type="match status" value="1"/>
</dbReference>
<evidence type="ECO:0000313" key="3">
    <source>
        <dbReference type="Proteomes" id="UP001341281"/>
    </source>
</evidence>
<feature type="compositionally biased region" description="Basic and acidic residues" evidence="1">
    <location>
        <begin position="113"/>
        <end position="126"/>
    </location>
</feature>
<dbReference type="AlphaFoldDB" id="A0AAQ3WT33"/>
<evidence type="ECO:0000256" key="1">
    <source>
        <dbReference type="SAM" id="MobiDB-lite"/>
    </source>
</evidence>
<name>A0AAQ3WT33_PASNO</name>
<dbReference type="GO" id="GO:0000460">
    <property type="term" value="P:maturation of 5.8S rRNA"/>
    <property type="evidence" value="ECO:0007669"/>
    <property type="project" value="TreeGrafter"/>
</dbReference>
<dbReference type="PANTHER" id="PTHR13582">
    <property type="entry name" value="M-PHASE PHOSPHOPROTEIN 6"/>
    <property type="match status" value="1"/>
</dbReference>